<evidence type="ECO:0000313" key="3">
    <source>
        <dbReference type="EMBL" id="USI73219.1"/>
    </source>
</evidence>
<dbReference type="SUPFAM" id="SSF51338">
    <property type="entry name" value="Composite domain of metallo-dependent hydrolases"/>
    <property type="match status" value="1"/>
</dbReference>
<dbReference type="Pfam" id="PF12890">
    <property type="entry name" value="DHOase"/>
    <property type="match status" value="1"/>
</dbReference>
<gene>
    <name evidence="3" type="ORF">LHA26_01705</name>
</gene>
<organism evidence="3 4">
    <name type="scientific">Sphingomonas morindae</name>
    <dbReference type="NCBI Taxonomy" id="1541170"/>
    <lineage>
        <taxon>Bacteria</taxon>
        <taxon>Pseudomonadati</taxon>
        <taxon>Pseudomonadota</taxon>
        <taxon>Alphaproteobacteria</taxon>
        <taxon>Sphingomonadales</taxon>
        <taxon>Sphingomonadaceae</taxon>
        <taxon>Sphingomonas</taxon>
    </lineage>
</organism>
<keyword evidence="4" id="KW-1185">Reference proteome</keyword>
<dbReference type="InterPro" id="IPR011059">
    <property type="entry name" value="Metal-dep_hydrolase_composite"/>
</dbReference>
<protein>
    <submittedName>
        <fullName evidence="3">Amidohydrolase family protein</fullName>
    </submittedName>
</protein>
<dbReference type="RefSeq" id="WP_252167030.1">
    <property type="nucleotide sequence ID" value="NZ_CP084930.1"/>
</dbReference>
<evidence type="ECO:0000259" key="2">
    <source>
        <dbReference type="Pfam" id="PF12890"/>
    </source>
</evidence>
<dbReference type="InterPro" id="IPR024403">
    <property type="entry name" value="DHOase_cat"/>
</dbReference>
<dbReference type="InterPro" id="IPR032466">
    <property type="entry name" value="Metal_Hydrolase"/>
</dbReference>
<dbReference type="SUPFAM" id="SSF51556">
    <property type="entry name" value="Metallo-dependent hydrolases"/>
    <property type="match status" value="1"/>
</dbReference>
<evidence type="ECO:0000313" key="4">
    <source>
        <dbReference type="Proteomes" id="UP001056937"/>
    </source>
</evidence>
<dbReference type="InterPro" id="IPR050138">
    <property type="entry name" value="DHOase/Allantoinase_Hydrolase"/>
</dbReference>
<dbReference type="Gene3D" id="3.20.20.140">
    <property type="entry name" value="Metal-dependent hydrolases"/>
    <property type="match status" value="1"/>
</dbReference>
<dbReference type="PANTHER" id="PTHR43668:SF2">
    <property type="entry name" value="ALLANTOINASE"/>
    <property type="match status" value="1"/>
</dbReference>
<dbReference type="Proteomes" id="UP001056937">
    <property type="component" value="Chromosome 1"/>
</dbReference>
<proteinExistence type="predicted"/>
<reference evidence="3" key="1">
    <citation type="journal article" date="2022" name="Toxins">
        <title>Genomic Analysis of Sphingopyxis sp. USTB-05 for Biodegrading Cyanobacterial Hepatotoxins.</title>
        <authorList>
            <person name="Liu C."/>
            <person name="Xu Q."/>
            <person name="Zhao Z."/>
            <person name="Zhang H."/>
            <person name="Liu X."/>
            <person name="Yin C."/>
            <person name="Liu Y."/>
            <person name="Yan H."/>
        </authorList>
    </citation>
    <scope>NUCLEOTIDE SEQUENCE</scope>
    <source>
        <strain evidence="3">NBD5</strain>
    </source>
</reference>
<name>A0ABY4X8L3_9SPHN</name>
<evidence type="ECO:0000256" key="1">
    <source>
        <dbReference type="ARBA" id="ARBA00022975"/>
    </source>
</evidence>
<feature type="domain" description="Dihydroorotase catalytic" evidence="2">
    <location>
        <begin position="71"/>
        <end position="224"/>
    </location>
</feature>
<dbReference type="PANTHER" id="PTHR43668">
    <property type="entry name" value="ALLANTOINASE"/>
    <property type="match status" value="1"/>
</dbReference>
<sequence length="410" mass="41828">MNRLAIRNARVVDPVAGTLVEGGVLIEDGLLAAVGDVDDGLFRRSDAVADARGALVLPGLVDACAFAVDPAAAAAGGITTTLLMPDHAPPLDQPALIREIAAGRESLRVHPIAAATRGLAGQEMAELGLMKRAGAVAVATGRGWIADSGLMHRLLAYAAALDLVVVSHAEDAGLVRHAVATDGETATRLGLASAPAIAEAMAVARDLMLAEETGARLHFRQLSTAAALDLVRAAKRRGVRVTCGITPAHLLLSDTAIGPFRTFARLSPPLRSESDRAACLAAVADGTIDLLCSGHDPRGPEAKRLPYANAEPGMAGAATLLALALTLVRDGVIDLPRLAALLTAAPARLFGLASGTLAVGAPADVILVDDAAPWRIAAETLPGKAGNTPFDALPVQGRVLKTIKGGQPLG</sequence>
<keyword evidence="1" id="KW-0665">Pyrimidine biosynthesis</keyword>
<dbReference type="EMBL" id="CP084930">
    <property type="protein sequence ID" value="USI73219.1"/>
    <property type="molecule type" value="Genomic_DNA"/>
</dbReference>
<accession>A0ABY4X8L3</accession>